<dbReference type="InterPro" id="IPR001296">
    <property type="entry name" value="Glyco_trans_1"/>
</dbReference>
<keyword evidence="7" id="KW-1185">Reference proteome</keyword>
<accession>A0A2T0M311</accession>
<keyword evidence="2 6" id="KW-0808">Transferase</keyword>
<dbReference type="GO" id="GO:0016757">
    <property type="term" value="F:glycosyltransferase activity"/>
    <property type="evidence" value="ECO:0007669"/>
    <property type="project" value="UniProtKB-KW"/>
</dbReference>
<dbReference type="AlphaFoldDB" id="A0A2T0M311"/>
<dbReference type="Pfam" id="PF13439">
    <property type="entry name" value="Glyco_transf_4"/>
    <property type="match status" value="1"/>
</dbReference>
<feature type="domain" description="Glycosyl transferase family 1" evidence="4">
    <location>
        <begin position="174"/>
        <end position="330"/>
    </location>
</feature>
<dbReference type="OrthoDB" id="9765330at2"/>
<dbReference type="InterPro" id="IPR028098">
    <property type="entry name" value="Glyco_trans_4-like_N"/>
</dbReference>
<dbReference type="PANTHER" id="PTHR12526">
    <property type="entry name" value="GLYCOSYLTRANSFERASE"/>
    <property type="match status" value="1"/>
</dbReference>
<organism evidence="6 7">
    <name type="scientific">Prauserella shujinwangii</name>
    <dbReference type="NCBI Taxonomy" id="1453103"/>
    <lineage>
        <taxon>Bacteria</taxon>
        <taxon>Bacillati</taxon>
        <taxon>Actinomycetota</taxon>
        <taxon>Actinomycetes</taxon>
        <taxon>Pseudonocardiales</taxon>
        <taxon>Pseudonocardiaceae</taxon>
        <taxon>Prauserella</taxon>
    </lineage>
</organism>
<evidence type="ECO:0000259" key="5">
    <source>
        <dbReference type="Pfam" id="PF13439"/>
    </source>
</evidence>
<evidence type="ECO:0000256" key="2">
    <source>
        <dbReference type="ARBA" id="ARBA00022679"/>
    </source>
</evidence>
<dbReference type="PANTHER" id="PTHR12526:SF510">
    <property type="entry name" value="D-INOSITOL 3-PHOSPHATE GLYCOSYLTRANSFERASE"/>
    <property type="match status" value="1"/>
</dbReference>
<sequence length="356" mass="36788">MRVHAVLPGDVGDAAAPSGGDVYDQRVVRGLRELGVPVHEAAVPGAWPRPGAAAHAELARTLAGIPDGAVVLADGLVGCAAPGVLVPHARRLRLVVLVHLPLAVETGLPPGVVAELDTAERRCLHAARAIVVTGPWAARELVRRHGLPPGTVHTVPPGTDPAPPAPGTDGGSRLVCVASVTPRKGHDVLATALATIADLPWTCDCVGSLDRDPGFVTRLRAAIARHGLGDRMRLTGPRTGPPLDRTYAAADLLVLPSHAETYGMVVTEALARAVPVLASDVGGIPDALGRVPGGELPGLLVPPGDAGALADGLRRWLTDAALRRRLRDAAVARRNSLTGWDVCVQGMARVLEGVRE</sequence>
<evidence type="ECO:0000259" key="4">
    <source>
        <dbReference type="Pfam" id="PF00534"/>
    </source>
</evidence>
<reference evidence="6 7" key="1">
    <citation type="submission" date="2018-03" db="EMBL/GenBank/DDBJ databases">
        <title>Genomic Encyclopedia of Type Strains, Phase III (KMG-III): the genomes of soil and plant-associated and newly described type strains.</title>
        <authorList>
            <person name="Whitman W."/>
        </authorList>
    </citation>
    <scope>NUCLEOTIDE SEQUENCE [LARGE SCALE GENOMIC DNA]</scope>
    <source>
        <strain evidence="6 7">CGMCC 4.7125</strain>
    </source>
</reference>
<comment type="caution">
    <text evidence="6">The sequence shown here is derived from an EMBL/GenBank/DDBJ whole genome shotgun (WGS) entry which is preliminary data.</text>
</comment>
<evidence type="ECO:0000313" key="7">
    <source>
        <dbReference type="Proteomes" id="UP000238362"/>
    </source>
</evidence>
<evidence type="ECO:0000256" key="3">
    <source>
        <dbReference type="SAM" id="MobiDB-lite"/>
    </source>
</evidence>
<feature type="domain" description="Glycosyltransferase subfamily 4-like N-terminal" evidence="5">
    <location>
        <begin position="70"/>
        <end position="161"/>
    </location>
</feature>
<keyword evidence="1" id="KW-0328">Glycosyltransferase</keyword>
<proteinExistence type="predicted"/>
<feature type="compositionally biased region" description="Low complexity" evidence="3">
    <location>
        <begin position="147"/>
        <end position="157"/>
    </location>
</feature>
<dbReference type="EMBL" id="PVNH01000001">
    <property type="protein sequence ID" value="PRX51099.1"/>
    <property type="molecule type" value="Genomic_DNA"/>
</dbReference>
<dbReference type="Proteomes" id="UP000238362">
    <property type="component" value="Unassembled WGS sequence"/>
</dbReference>
<dbReference type="RefSeq" id="WP_106176616.1">
    <property type="nucleotide sequence ID" value="NZ_PVNH01000001.1"/>
</dbReference>
<dbReference type="SUPFAM" id="SSF53756">
    <property type="entry name" value="UDP-Glycosyltransferase/glycogen phosphorylase"/>
    <property type="match status" value="1"/>
</dbReference>
<gene>
    <name evidence="6" type="ORF">B0I33_101252</name>
</gene>
<feature type="region of interest" description="Disordered" evidence="3">
    <location>
        <begin position="147"/>
        <end position="170"/>
    </location>
</feature>
<evidence type="ECO:0000256" key="1">
    <source>
        <dbReference type="ARBA" id="ARBA00022676"/>
    </source>
</evidence>
<dbReference type="Gene3D" id="3.40.50.2000">
    <property type="entry name" value="Glycogen Phosphorylase B"/>
    <property type="match status" value="2"/>
</dbReference>
<dbReference type="Pfam" id="PF00534">
    <property type="entry name" value="Glycos_transf_1"/>
    <property type="match status" value="1"/>
</dbReference>
<evidence type="ECO:0000313" key="6">
    <source>
        <dbReference type="EMBL" id="PRX51099.1"/>
    </source>
</evidence>
<name>A0A2T0M311_9PSEU</name>
<dbReference type="CDD" id="cd03801">
    <property type="entry name" value="GT4_PimA-like"/>
    <property type="match status" value="1"/>
</dbReference>
<protein>
    <submittedName>
        <fullName evidence="6">Glycosyltransferase involved in cell wall biosynthesis</fullName>
    </submittedName>
</protein>